<evidence type="ECO:0000313" key="2">
    <source>
        <dbReference type="EMBL" id="GBN34113.1"/>
    </source>
</evidence>
<dbReference type="Proteomes" id="UP000499080">
    <property type="component" value="Unassembled WGS sequence"/>
</dbReference>
<protein>
    <submittedName>
        <fullName evidence="2">Uncharacterized protein</fullName>
    </submittedName>
</protein>
<evidence type="ECO:0000313" key="3">
    <source>
        <dbReference type="Proteomes" id="UP000499080"/>
    </source>
</evidence>
<gene>
    <name evidence="2" type="ORF">AVEN_112296_1</name>
</gene>
<comment type="caution">
    <text evidence="2">The sequence shown here is derived from an EMBL/GenBank/DDBJ whole genome shotgun (WGS) entry which is preliminary data.</text>
</comment>
<sequence length="193" mass="21633">MIKNIADDRLICCALCRNTSLPSVKRDVRNDRSTRIRPFLSVEEKPLTSSGRKAKRSQPNRDPPDSTNVGFVRAKSDAARQSSLWCGEEDFRGQGRVVQVSPSSSDHCSELRGPPEITLVWLPKQEVCTDPVSEICLKAEAAAEQFDAVFAKYKAMGACTEMSGVLVVWDKWRHPLVNEISCKLLKRDFSQFC</sequence>
<organism evidence="2 3">
    <name type="scientific">Araneus ventricosus</name>
    <name type="common">Orbweaver spider</name>
    <name type="synonym">Epeira ventricosa</name>
    <dbReference type="NCBI Taxonomy" id="182803"/>
    <lineage>
        <taxon>Eukaryota</taxon>
        <taxon>Metazoa</taxon>
        <taxon>Ecdysozoa</taxon>
        <taxon>Arthropoda</taxon>
        <taxon>Chelicerata</taxon>
        <taxon>Arachnida</taxon>
        <taxon>Araneae</taxon>
        <taxon>Araneomorphae</taxon>
        <taxon>Entelegynae</taxon>
        <taxon>Araneoidea</taxon>
        <taxon>Araneidae</taxon>
        <taxon>Araneus</taxon>
    </lineage>
</organism>
<feature type="region of interest" description="Disordered" evidence="1">
    <location>
        <begin position="37"/>
        <end position="73"/>
    </location>
</feature>
<accession>A0A4Y2N5A3</accession>
<evidence type="ECO:0000256" key="1">
    <source>
        <dbReference type="SAM" id="MobiDB-lite"/>
    </source>
</evidence>
<proteinExistence type="predicted"/>
<dbReference type="AlphaFoldDB" id="A0A4Y2N5A3"/>
<reference evidence="2 3" key="1">
    <citation type="journal article" date="2019" name="Sci. Rep.">
        <title>Orb-weaving spider Araneus ventricosus genome elucidates the spidroin gene catalogue.</title>
        <authorList>
            <person name="Kono N."/>
            <person name="Nakamura H."/>
            <person name="Ohtoshi R."/>
            <person name="Moran D.A.P."/>
            <person name="Shinohara A."/>
            <person name="Yoshida Y."/>
            <person name="Fujiwara M."/>
            <person name="Mori M."/>
            <person name="Tomita M."/>
            <person name="Arakawa K."/>
        </authorList>
    </citation>
    <scope>NUCLEOTIDE SEQUENCE [LARGE SCALE GENOMIC DNA]</scope>
</reference>
<name>A0A4Y2N5A3_ARAVE</name>
<keyword evidence="3" id="KW-1185">Reference proteome</keyword>
<dbReference type="EMBL" id="BGPR01008479">
    <property type="protein sequence ID" value="GBN34113.1"/>
    <property type="molecule type" value="Genomic_DNA"/>
</dbReference>